<name>A0A7W6KLL9_9HYPH</name>
<dbReference type="Proteomes" id="UP000530571">
    <property type="component" value="Unassembled WGS sequence"/>
</dbReference>
<proteinExistence type="predicted"/>
<comment type="caution">
    <text evidence="1">The sequence shown here is derived from an EMBL/GenBank/DDBJ whole genome shotgun (WGS) entry which is preliminary data.</text>
</comment>
<reference evidence="1 2" key="1">
    <citation type="submission" date="2020-08" db="EMBL/GenBank/DDBJ databases">
        <title>Genomic Encyclopedia of Type Strains, Phase IV (KMG-IV): sequencing the most valuable type-strain genomes for metagenomic binning, comparative biology and taxonomic classification.</title>
        <authorList>
            <person name="Goeker M."/>
        </authorList>
    </citation>
    <scope>NUCLEOTIDE SEQUENCE [LARGE SCALE GENOMIC DNA]</scope>
    <source>
        <strain evidence="1 2">DSM 28101</strain>
    </source>
</reference>
<protein>
    <submittedName>
        <fullName evidence="1">Uncharacterized protein</fullName>
    </submittedName>
</protein>
<evidence type="ECO:0000313" key="2">
    <source>
        <dbReference type="Proteomes" id="UP000530571"/>
    </source>
</evidence>
<accession>A0A7W6KLL9</accession>
<sequence length="39" mass="4260">MTIPEAFGCVAFASGRLHMVFLPSLRRLSSPRSAKRIVG</sequence>
<evidence type="ECO:0000313" key="1">
    <source>
        <dbReference type="EMBL" id="MBB4123576.1"/>
    </source>
</evidence>
<keyword evidence="2" id="KW-1185">Reference proteome</keyword>
<organism evidence="1 2">
    <name type="scientific">Martelella radicis</name>
    <dbReference type="NCBI Taxonomy" id="1397476"/>
    <lineage>
        <taxon>Bacteria</taxon>
        <taxon>Pseudomonadati</taxon>
        <taxon>Pseudomonadota</taxon>
        <taxon>Alphaproteobacteria</taxon>
        <taxon>Hyphomicrobiales</taxon>
        <taxon>Aurantimonadaceae</taxon>
        <taxon>Martelella</taxon>
    </lineage>
</organism>
<dbReference type="EMBL" id="JACIDZ010000013">
    <property type="protein sequence ID" value="MBB4123576.1"/>
    <property type="molecule type" value="Genomic_DNA"/>
</dbReference>
<gene>
    <name evidence="1" type="ORF">GGR30_003524</name>
</gene>
<dbReference type="AlphaFoldDB" id="A0A7W6KLL9"/>